<gene>
    <name evidence="5" type="ORF">URODEC1_LOCUS74290</name>
</gene>
<dbReference type="InterPro" id="IPR056789">
    <property type="entry name" value="LRR_R13L1-DRL21"/>
</dbReference>
<evidence type="ECO:0000256" key="2">
    <source>
        <dbReference type="ARBA" id="ARBA00022737"/>
    </source>
</evidence>
<evidence type="ECO:0000313" key="6">
    <source>
        <dbReference type="Proteomes" id="UP001497457"/>
    </source>
</evidence>
<dbReference type="GO" id="GO:0042742">
    <property type="term" value="P:defense response to bacterium"/>
    <property type="evidence" value="ECO:0007669"/>
    <property type="project" value="UniProtKB-ARBA"/>
</dbReference>
<dbReference type="InterPro" id="IPR032675">
    <property type="entry name" value="LRR_dom_sf"/>
</dbReference>
<dbReference type="Pfam" id="PF00931">
    <property type="entry name" value="NB-ARC"/>
    <property type="match status" value="1"/>
</dbReference>
<dbReference type="Pfam" id="PF23559">
    <property type="entry name" value="WHD_DRP"/>
    <property type="match status" value="1"/>
</dbReference>
<reference evidence="5 6" key="2">
    <citation type="submission" date="2024-10" db="EMBL/GenBank/DDBJ databases">
        <authorList>
            <person name="Ryan C."/>
        </authorList>
    </citation>
    <scope>NUCLEOTIDE SEQUENCE [LARGE SCALE GENOMIC DNA]</scope>
</reference>
<dbReference type="PANTHER" id="PTHR36766:SF64">
    <property type="entry name" value="OS12G0206100 PROTEIN"/>
    <property type="match status" value="1"/>
</dbReference>
<dbReference type="Gene3D" id="1.10.10.10">
    <property type="entry name" value="Winged helix-like DNA-binding domain superfamily/Winged helix DNA-binding domain"/>
    <property type="match status" value="1"/>
</dbReference>
<evidence type="ECO:0000313" key="5">
    <source>
        <dbReference type="EMBL" id="CAL5018583.1"/>
    </source>
</evidence>
<organism evidence="5 6">
    <name type="scientific">Urochloa decumbens</name>
    <dbReference type="NCBI Taxonomy" id="240449"/>
    <lineage>
        <taxon>Eukaryota</taxon>
        <taxon>Viridiplantae</taxon>
        <taxon>Streptophyta</taxon>
        <taxon>Embryophyta</taxon>
        <taxon>Tracheophyta</taxon>
        <taxon>Spermatophyta</taxon>
        <taxon>Magnoliopsida</taxon>
        <taxon>Liliopsida</taxon>
        <taxon>Poales</taxon>
        <taxon>Poaceae</taxon>
        <taxon>PACMAD clade</taxon>
        <taxon>Panicoideae</taxon>
        <taxon>Panicodae</taxon>
        <taxon>Paniceae</taxon>
        <taxon>Melinidinae</taxon>
        <taxon>Urochloa</taxon>
    </lineage>
</organism>
<dbReference type="Gene3D" id="3.80.10.10">
    <property type="entry name" value="Ribonuclease Inhibitor"/>
    <property type="match status" value="2"/>
</dbReference>
<sequence length="1162" mass="132735">MAEVAAVGWAISTLGWIMSPIVTRVLNEGFDESEKLRHLAEALHPRLALLLEQAERIPPGRRVRLEQWAAKLRSAFYDAEDILDYYRLEKQVISHSHIEFKLDMRNIFGRKTSKLKKSLMKLEEIIENGSQLLPLLARTSSSNVTCTSNPTGEIARIVTTSSPLAPVVIGRDEERDKIIRILLETSVNDEPSSSNSKCYSVIGIHGVAGSGKTTLAQHVCSYEGLEDHFSPIMWIDVSQRVSVSKIYQEMLEAATGDPPPEFNNLDTLQKKLEAQLRDKRFFLVLDDIWTDKNVSVQKLYQLLSPLKVGKRGSKILVTTRFADAALSLGAQSLIPIPDLKENDFFDLFMYYALDGASLDVRELEEFQMIGREIAKKLKGSPLAATIVAARLRKQLATNSWRRVRDQNMFNDAMEALWWSYQHLDEQVRRCFAYCSVFPRRHWFERNKLINLWMAEGFIKTANATEQIEDVGRSYFDELVSCSFLQTREIDEDSDSEWFIMHDLLHELAGMVAGSDCFQVDEAEIKDFPSDTRHLYIDTCDPMKITEQICKMRKLRTLIISIDGPGITEQALEAILNKLRKLRVVQVYIKGEGMIPGSICHLKHLRCLSIYKRKRAVVDLPSKFDKLYHLLILEFDEPCDLNCSNVKNMHNLISLRHFSNSLGIPFSHSEPFLEFPSIGRLNSLQTLGHFSVKKEKGYELQQLERLYNLRGSLKISGLENVESKERSLEAKLVEKKYITELSLMWAADHTCPLDLEADILEGLQPPSQLAELKISCYYGFKCPSWLSSNQNRLKNLQYLELECCRQMEVLPEISEVLIHLHVLELKILPKLKKLPKLPDSLKRLVIFTCEALVVTCVEDVEKIISMFMEQACRIDPSFNITHPEEINRFASEQSERSIGILGEIVSNISGSMLWSIMPFICGQIKQEAYSSLLLPASLEHLSMAGCTVTDTILRNCLRGSSSLRSLKLARIPFFTRVPSEMMKTARLKKLYIADCFHFTLIEDLNEIDGLENLHLTIKRCPKLTNFPEDKKPRVLHTLTIDGIPLVPQILSREACAYLTTLQIQDSNERREEENLLQLTSLANLSLCYCNWNSLPENLVSLTSLRLLSLVACKNIQSLPVLPTSLQSFQVSYCHRLFMESCQKSGDPNWQKISHIPDRRFYEQ</sequence>
<keyword evidence="1" id="KW-0433">Leucine-rich repeat</keyword>
<evidence type="ECO:0000256" key="3">
    <source>
        <dbReference type="ARBA" id="ARBA00022821"/>
    </source>
</evidence>
<dbReference type="InterPro" id="IPR036388">
    <property type="entry name" value="WH-like_DNA-bd_sf"/>
</dbReference>
<proteinExistence type="predicted"/>
<keyword evidence="6" id="KW-1185">Reference proteome</keyword>
<dbReference type="SUPFAM" id="SSF52058">
    <property type="entry name" value="L domain-like"/>
    <property type="match status" value="2"/>
</dbReference>
<dbReference type="GO" id="GO:0002758">
    <property type="term" value="P:innate immune response-activating signaling pathway"/>
    <property type="evidence" value="ECO:0007669"/>
    <property type="project" value="UniProtKB-ARBA"/>
</dbReference>
<name>A0ABC9CCX9_9POAL</name>
<dbReference type="SMART" id="SM00382">
    <property type="entry name" value="AAA"/>
    <property type="match status" value="1"/>
</dbReference>
<dbReference type="EMBL" id="OZ075139">
    <property type="protein sequence ID" value="CAL5018583.1"/>
    <property type="molecule type" value="Genomic_DNA"/>
</dbReference>
<dbReference type="InterPro" id="IPR058922">
    <property type="entry name" value="WHD_DRP"/>
</dbReference>
<keyword evidence="2" id="KW-0677">Repeat</keyword>
<dbReference type="PRINTS" id="PR00364">
    <property type="entry name" value="DISEASERSIST"/>
</dbReference>
<dbReference type="SUPFAM" id="SSF52540">
    <property type="entry name" value="P-loop containing nucleoside triphosphate hydrolases"/>
    <property type="match status" value="1"/>
</dbReference>
<dbReference type="Pfam" id="PF25019">
    <property type="entry name" value="LRR_R13L1-DRL21"/>
    <property type="match status" value="1"/>
</dbReference>
<evidence type="ECO:0000259" key="4">
    <source>
        <dbReference type="SMART" id="SM00382"/>
    </source>
</evidence>
<dbReference type="InterPro" id="IPR027417">
    <property type="entry name" value="P-loop_NTPase"/>
</dbReference>
<reference evidence="6" key="1">
    <citation type="submission" date="2024-06" db="EMBL/GenBank/DDBJ databases">
        <authorList>
            <person name="Ryan C."/>
        </authorList>
    </citation>
    <scope>NUCLEOTIDE SEQUENCE [LARGE SCALE GENOMIC DNA]</scope>
</reference>
<keyword evidence="3" id="KW-0611">Plant defense</keyword>
<dbReference type="Gene3D" id="3.40.50.300">
    <property type="entry name" value="P-loop containing nucleotide triphosphate hydrolases"/>
    <property type="match status" value="1"/>
</dbReference>
<dbReference type="InterPro" id="IPR003593">
    <property type="entry name" value="AAA+_ATPase"/>
</dbReference>
<dbReference type="FunFam" id="1.10.10.10:FF:000322">
    <property type="entry name" value="Probable disease resistance protein At1g63360"/>
    <property type="match status" value="1"/>
</dbReference>
<evidence type="ECO:0000256" key="1">
    <source>
        <dbReference type="ARBA" id="ARBA00022614"/>
    </source>
</evidence>
<protein>
    <recommendedName>
        <fullName evidence="4">AAA+ ATPase domain-containing protein</fullName>
    </recommendedName>
</protein>
<dbReference type="InterPro" id="IPR002182">
    <property type="entry name" value="NB-ARC"/>
</dbReference>
<dbReference type="PANTHER" id="PTHR36766">
    <property type="entry name" value="PLANT BROAD-SPECTRUM MILDEW RESISTANCE PROTEIN RPW8"/>
    <property type="match status" value="1"/>
</dbReference>
<dbReference type="GO" id="GO:0009626">
    <property type="term" value="P:plant-type hypersensitive response"/>
    <property type="evidence" value="ECO:0007669"/>
    <property type="project" value="UniProtKB-ARBA"/>
</dbReference>
<accession>A0ABC9CCX9</accession>
<dbReference type="AlphaFoldDB" id="A0ABC9CCX9"/>
<dbReference type="Proteomes" id="UP001497457">
    <property type="component" value="Chromosome 29rd"/>
</dbReference>
<feature type="domain" description="AAA+ ATPase" evidence="4">
    <location>
        <begin position="198"/>
        <end position="340"/>
    </location>
</feature>